<keyword evidence="5" id="KW-0967">Endosome</keyword>
<dbReference type="InterPro" id="IPR051366">
    <property type="entry name" value="DEF8"/>
</dbReference>
<evidence type="ECO:0000256" key="2">
    <source>
        <dbReference type="ARBA" id="ARBA00022553"/>
    </source>
</evidence>
<dbReference type="Pfam" id="PF13901">
    <property type="entry name" value="RH_dom"/>
    <property type="match status" value="1"/>
</dbReference>
<comment type="subcellular location">
    <subcellularLocation>
        <location evidence="1">Late endosome</location>
    </subcellularLocation>
</comment>
<name>A0A8B7NSW9_HYAAZ</name>
<evidence type="ECO:0000256" key="6">
    <source>
        <dbReference type="ARBA" id="ARBA00022771"/>
    </source>
</evidence>
<dbReference type="Proteomes" id="UP000694843">
    <property type="component" value="Unplaced"/>
</dbReference>
<evidence type="ECO:0000256" key="8">
    <source>
        <dbReference type="ARBA" id="ARBA00023006"/>
    </source>
</evidence>
<evidence type="ECO:0000313" key="11">
    <source>
        <dbReference type="RefSeq" id="XP_018016808.1"/>
    </source>
</evidence>
<accession>A0A8B7NSW9</accession>
<dbReference type="AlphaFoldDB" id="A0A8B7NSW9"/>
<keyword evidence="4" id="KW-0677">Repeat</keyword>
<dbReference type="Pfam" id="PF02759">
    <property type="entry name" value="RUN"/>
    <property type="match status" value="1"/>
</dbReference>
<dbReference type="InterPro" id="IPR037213">
    <property type="entry name" value="Run_dom_sf"/>
</dbReference>
<dbReference type="InterPro" id="IPR047326">
    <property type="entry name" value="RUN_PLEKHM1"/>
</dbReference>
<dbReference type="SUPFAM" id="SSF140741">
    <property type="entry name" value="RUN domain-like"/>
    <property type="match status" value="1"/>
</dbReference>
<dbReference type="InterPro" id="IPR004012">
    <property type="entry name" value="Run_dom"/>
</dbReference>
<dbReference type="OMA" id="FICEYCH"/>
<proteinExistence type="predicted"/>
<dbReference type="RefSeq" id="XP_018016808.1">
    <property type="nucleotide sequence ID" value="XM_018161319.2"/>
</dbReference>
<organism evidence="10 11">
    <name type="scientific">Hyalella azteca</name>
    <name type="common">Amphipod</name>
    <dbReference type="NCBI Taxonomy" id="294128"/>
    <lineage>
        <taxon>Eukaryota</taxon>
        <taxon>Metazoa</taxon>
        <taxon>Ecdysozoa</taxon>
        <taxon>Arthropoda</taxon>
        <taxon>Crustacea</taxon>
        <taxon>Multicrustacea</taxon>
        <taxon>Malacostraca</taxon>
        <taxon>Eumalacostraca</taxon>
        <taxon>Peracarida</taxon>
        <taxon>Amphipoda</taxon>
        <taxon>Senticaudata</taxon>
        <taxon>Talitrida</taxon>
        <taxon>Talitroidea</taxon>
        <taxon>Hyalellidae</taxon>
        <taxon>Hyalella</taxon>
    </lineage>
</organism>
<evidence type="ECO:0000256" key="7">
    <source>
        <dbReference type="ARBA" id="ARBA00022833"/>
    </source>
</evidence>
<evidence type="ECO:0000256" key="4">
    <source>
        <dbReference type="ARBA" id="ARBA00022737"/>
    </source>
</evidence>
<evidence type="ECO:0000256" key="1">
    <source>
        <dbReference type="ARBA" id="ARBA00004603"/>
    </source>
</evidence>
<evidence type="ECO:0000313" key="10">
    <source>
        <dbReference type="Proteomes" id="UP000694843"/>
    </source>
</evidence>
<dbReference type="GO" id="GO:0008270">
    <property type="term" value="F:zinc ion binding"/>
    <property type="evidence" value="ECO:0007669"/>
    <property type="project" value="UniProtKB-KW"/>
</dbReference>
<dbReference type="PROSITE" id="PS50826">
    <property type="entry name" value="RUN"/>
    <property type="match status" value="1"/>
</dbReference>
<keyword evidence="10" id="KW-1185">Reference proteome</keyword>
<keyword evidence="6" id="KW-0863">Zinc-finger</keyword>
<keyword evidence="3" id="KW-0479">Metal-binding</keyword>
<keyword evidence="8" id="KW-0072">Autophagy</keyword>
<keyword evidence="2" id="KW-0597">Phosphoprotein</keyword>
<evidence type="ECO:0000256" key="3">
    <source>
        <dbReference type="ARBA" id="ARBA00022723"/>
    </source>
</evidence>
<dbReference type="InterPro" id="IPR025258">
    <property type="entry name" value="RH_dom"/>
</dbReference>
<dbReference type="SMART" id="SM00593">
    <property type="entry name" value="RUN"/>
    <property type="match status" value="1"/>
</dbReference>
<dbReference type="CDD" id="cd17679">
    <property type="entry name" value="RUN_PLEKHM1"/>
    <property type="match status" value="1"/>
</dbReference>
<dbReference type="SMART" id="SM01175">
    <property type="entry name" value="DUF4206"/>
    <property type="match status" value="1"/>
</dbReference>
<evidence type="ECO:0000259" key="9">
    <source>
        <dbReference type="PROSITE" id="PS50826"/>
    </source>
</evidence>
<sequence length="583" mass="65177">MTRKKAKIAEQDEVLRHQMLDYLKDVVQALLQPMGDTSKLYVRPPPSLSADHTRIPPKIFGTSDLTNNLCCSLEAVLIHGLRDSYSSRVTSFFGAPRDKMPCPNFWPVVMTVCHKDDIKEVCNLSYITSDVGRGRAWLRLMINGGQMSSYIDALTRELGVLKDYYKPSALVRQEESCCQLLGTLQPLSTLQFRLATNSSVLNTWTQTPLVLAGMWAPLDGHTVPGWSQPVELAAEMTAAESEEELQRRRREKERAEIFIEETPLNDHLLHAILSATPTTKFIGLEAAVEEESGAASRPKPLVVRTLYPRSEGDVAGALDTCTEETPEPEQPATEELLAAHVPKGDIESIDSSSLLNQSDDGSIVTSSSSLDFNTLLARRLDSVDYCYVNIEHMTLLEGAEQAESPRSVSPTGDEVYNGASKGVGCDDHSTDLTSDAERRRSSLVTQLCPQVGLDEQNYQCHQCRAFIGLFYGQFRVCAMDGHSYCVECHNNYTAVVPARVIFNWDLRQHAVADANRDWLLSCIDDPMIDIRAANPRLYEHVEELDRLRVINSIFLILYYCNILIYSNIKEISMLCILPDDNHL</sequence>
<dbReference type="PANTHER" id="PTHR12326">
    <property type="entry name" value="PLECKSTRIN HOMOLOGY DOMAIN CONTAINING PROTEIN"/>
    <property type="match status" value="1"/>
</dbReference>
<dbReference type="GeneID" id="108673480"/>
<dbReference type="Gene3D" id="1.20.58.900">
    <property type="match status" value="1"/>
</dbReference>
<feature type="domain" description="RUN" evidence="9">
    <location>
        <begin position="60"/>
        <end position="199"/>
    </location>
</feature>
<dbReference type="KEGG" id="hazt:108673480"/>
<dbReference type="GO" id="GO:0005770">
    <property type="term" value="C:late endosome"/>
    <property type="evidence" value="ECO:0007669"/>
    <property type="project" value="UniProtKB-SubCell"/>
</dbReference>
<keyword evidence="7" id="KW-0862">Zinc</keyword>
<dbReference type="OrthoDB" id="62364at2759"/>
<protein>
    <submittedName>
        <fullName evidence="11">Pleckstrin homology domain-containing family M member 1</fullName>
    </submittedName>
</protein>
<dbReference type="PANTHER" id="PTHR12326:SF12">
    <property type="entry name" value="PLECKSTRIN HOMOLOGY AND RUN DOMAIN CONTAINING M1"/>
    <property type="match status" value="1"/>
</dbReference>
<evidence type="ECO:0000256" key="5">
    <source>
        <dbReference type="ARBA" id="ARBA00022753"/>
    </source>
</evidence>
<reference evidence="11" key="1">
    <citation type="submission" date="2025-08" db="UniProtKB">
        <authorList>
            <consortium name="RefSeq"/>
        </authorList>
    </citation>
    <scope>IDENTIFICATION</scope>
    <source>
        <tissue evidence="11">Whole organism</tissue>
    </source>
</reference>
<gene>
    <name evidence="11" type="primary">LOC108673480</name>
</gene>
<dbReference type="GO" id="GO:0006914">
    <property type="term" value="P:autophagy"/>
    <property type="evidence" value="ECO:0007669"/>
    <property type="project" value="UniProtKB-KW"/>
</dbReference>